<reference evidence="10" key="1">
    <citation type="submission" date="2021-03" db="EMBL/GenBank/DDBJ databases">
        <title>Whole genome shotgun sequence of Actinoplanes consettensis NBRC 14913.</title>
        <authorList>
            <person name="Komaki H."/>
            <person name="Tamura T."/>
        </authorList>
    </citation>
    <scope>NUCLEOTIDE SEQUENCE</scope>
    <source>
        <strain evidence="10">NBRC 14913</strain>
    </source>
</reference>
<keyword evidence="5" id="KW-0804">Transcription</keyword>
<dbReference type="GO" id="GO:0032993">
    <property type="term" value="C:protein-DNA complex"/>
    <property type="evidence" value="ECO:0007669"/>
    <property type="project" value="TreeGrafter"/>
</dbReference>
<dbReference type="CDD" id="cd17574">
    <property type="entry name" value="REC_OmpR"/>
    <property type="match status" value="1"/>
</dbReference>
<dbReference type="InterPro" id="IPR011006">
    <property type="entry name" value="CheY-like_superfamily"/>
</dbReference>
<protein>
    <submittedName>
        <fullName evidence="10">DNA-binding response regulator</fullName>
    </submittedName>
</protein>
<gene>
    <name evidence="10" type="ORF">Aco04nite_44990</name>
</gene>
<dbReference type="AlphaFoldDB" id="A0A919SMX5"/>
<dbReference type="Gene3D" id="3.40.50.2300">
    <property type="match status" value="1"/>
</dbReference>
<name>A0A919SMX5_9ACTN</name>
<keyword evidence="1 6" id="KW-0597">Phosphoprotein</keyword>
<evidence type="ECO:0000256" key="1">
    <source>
        <dbReference type="ARBA" id="ARBA00022553"/>
    </source>
</evidence>
<dbReference type="Pfam" id="PF00486">
    <property type="entry name" value="Trans_reg_C"/>
    <property type="match status" value="1"/>
</dbReference>
<evidence type="ECO:0000256" key="4">
    <source>
        <dbReference type="ARBA" id="ARBA00023125"/>
    </source>
</evidence>
<dbReference type="EMBL" id="BOQP01000023">
    <property type="protein sequence ID" value="GIM75367.1"/>
    <property type="molecule type" value="Genomic_DNA"/>
</dbReference>
<evidence type="ECO:0000256" key="7">
    <source>
        <dbReference type="PROSITE-ProRule" id="PRU01091"/>
    </source>
</evidence>
<dbReference type="PANTHER" id="PTHR48111:SF4">
    <property type="entry name" value="DNA-BINDING DUAL TRANSCRIPTIONAL REGULATOR OMPR"/>
    <property type="match status" value="1"/>
</dbReference>
<accession>A0A919SMX5</accession>
<feature type="domain" description="OmpR/PhoB-type" evidence="9">
    <location>
        <begin position="143"/>
        <end position="242"/>
    </location>
</feature>
<dbReference type="InterPro" id="IPR001867">
    <property type="entry name" value="OmpR/PhoB-type_DNA-bd"/>
</dbReference>
<dbReference type="PROSITE" id="PS50110">
    <property type="entry name" value="RESPONSE_REGULATORY"/>
    <property type="match status" value="1"/>
</dbReference>
<dbReference type="Pfam" id="PF00072">
    <property type="entry name" value="Response_reg"/>
    <property type="match status" value="1"/>
</dbReference>
<dbReference type="InterPro" id="IPR001789">
    <property type="entry name" value="Sig_transdc_resp-reg_receiver"/>
</dbReference>
<dbReference type="GO" id="GO:0000976">
    <property type="term" value="F:transcription cis-regulatory region binding"/>
    <property type="evidence" value="ECO:0007669"/>
    <property type="project" value="TreeGrafter"/>
</dbReference>
<evidence type="ECO:0000256" key="3">
    <source>
        <dbReference type="ARBA" id="ARBA00023015"/>
    </source>
</evidence>
<comment type="caution">
    <text evidence="10">The sequence shown here is derived from an EMBL/GenBank/DDBJ whole genome shotgun (WGS) entry which is preliminary data.</text>
</comment>
<evidence type="ECO:0000259" key="9">
    <source>
        <dbReference type="PROSITE" id="PS51755"/>
    </source>
</evidence>
<keyword evidence="11" id="KW-1185">Reference proteome</keyword>
<evidence type="ECO:0000259" key="8">
    <source>
        <dbReference type="PROSITE" id="PS50110"/>
    </source>
</evidence>
<keyword evidence="2" id="KW-0902">Two-component regulatory system</keyword>
<dbReference type="PROSITE" id="PS51755">
    <property type="entry name" value="OMPR_PHOB"/>
    <property type="match status" value="1"/>
</dbReference>
<dbReference type="InterPro" id="IPR016032">
    <property type="entry name" value="Sig_transdc_resp-reg_C-effctor"/>
</dbReference>
<dbReference type="InterPro" id="IPR039420">
    <property type="entry name" value="WalR-like"/>
</dbReference>
<evidence type="ECO:0000313" key="11">
    <source>
        <dbReference type="Proteomes" id="UP000680865"/>
    </source>
</evidence>
<evidence type="ECO:0000256" key="2">
    <source>
        <dbReference type="ARBA" id="ARBA00023012"/>
    </source>
</evidence>
<dbReference type="Gene3D" id="6.10.250.690">
    <property type="match status" value="1"/>
</dbReference>
<keyword evidence="3" id="KW-0805">Transcription regulation</keyword>
<dbReference type="GO" id="GO:0006355">
    <property type="term" value="P:regulation of DNA-templated transcription"/>
    <property type="evidence" value="ECO:0007669"/>
    <property type="project" value="InterPro"/>
</dbReference>
<feature type="domain" description="Response regulatory" evidence="8">
    <location>
        <begin position="17"/>
        <end position="130"/>
    </location>
</feature>
<dbReference type="GO" id="GO:0000156">
    <property type="term" value="F:phosphorelay response regulator activity"/>
    <property type="evidence" value="ECO:0007669"/>
    <property type="project" value="TreeGrafter"/>
</dbReference>
<dbReference type="FunFam" id="3.40.50.2300:FF:000001">
    <property type="entry name" value="DNA-binding response regulator PhoB"/>
    <property type="match status" value="1"/>
</dbReference>
<dbReference type="SMART" id="SM00862">
    <property type="entry name" value="Trans_reg_C"/>
    <property type="match status" value="1"/>
</dbReference>
<evidence type="ECO:0000313" key="10">
    <source>
        <dbReference type="EMBL" id="GIM75367.1"/>
    </source>
</evidence>
<evidence type="ECO:0000256" key="5">
    <source>
        <dbReference type="ARBA" id="ARBA00023163"/>
    </source>
</evidence>
<dbReference type="SUPFAM" id="SSF52172">
    <property type="entry name" value="CheY-like"/>
    <property type="match status" value="1"/>
</dbReference>
<organism evidence="10 11">
    <name type="scientific">Winogradskya consettensis</name>
    <dbReference type="NCBI Taxonomy" id="113560"/>
    <lineage>
        <taxon>Bacteria</taxon>
        <taxon>Bacillati</taxon>
        <taxon>Actinomycetota</taxon>
        <taxon>Actinomycetes</taxon>
        <taxon>Micromonosporales</taxon>
        <taxon>Micromonosporaceae</taxon>
        <taxon>Winogradskya</taxon>
    </lineage>
</organism>
<dbReference type="Gene3D" id="1.10.10.10">
    <property type="entry name" value="Winged helix-like DNA-binding domain superfamily/Winged helix DNA-binding domain"/>
    <property type="match status" value="1"/>
</dbReference>
<dbReference type="SMART" id="SM00448">
    <property type="entry name" value="REC"/>
    <property type="match status" value="1"/>
</dbReference>
<keyword evidence="4 7" id="KW-0238">DNA-binding</keyword>
<dbReference type="SUPFAM" id="SSF46894">
    <property type="entry name" value="C-terminal effector domain of the bipartite response regulators"/>
    <property type="match status" value="1"/>
</dbReference>
<dbReference type="Proteomes" id="UP000680865">
    <property type="component" value="Unassembled WGS sequence"/>
</dbReference>
<dbReference type="PANTHER" id="PTHR48111">
    <property type="entry name" value="REGULATOR OF RPOS"/>
    <property type="match status" value="1"/>
</dbReference>
<sequence length="245" mass="27161">MISRGRGGPIIAAMGAQVLVADDDPRQAEVVRRYLTAEGHTAVVVHDGREALDQARRLRPDLVVLDVMMPKLDGLHVCRTLRAESDVLVLMLTARTSEEDLLLGLELGADDYLTKPYSPRELMARVRTLLRRASRGAPEQAVLGVRRIGRIGLDPARHQVTVDGVPVECTRGEFAILAAMAEQPERVFTRAQLLHHTRGIDRSSTERTIDVHVMNLRRKIETDPQRPAQLLTVFGVGYRLTSGLS</sequence>
<proteinExistence type="predicted"/>
<feature type="modified residue" description="4-aspartylphosphate" evidence="6">
    <location>
        <position position="66"/>
    </location>
</feature>
<dbReference type="CDD" id="cd00383">
    <property type="entry name" value="trans_reg_C"/>
    <property type="match status" value="1"/>
</dbReference>
<dbReference type="GO" id="GO:0005829">
    <property type="term" value="C:cytosol"/>
    <property type="evidence" value="ECO:0007669"/>
    <property type="project" value="TreeGrafter"/>
</dbReference>
<evidence type="ECO:0000256" key="6">
    <source>
        <dbReference type="PROSITE-ProRule" id="PRU00169"/>
    </source>
</evidence>
<dbReference type="InterPro" id="IPR036388">
    <property type="entry name" value="WH-like_DNA-bd_sf"/>
</dbReference>
<feature type="DNA-binding region" description="OmpR/PhoB-type" evidence="7">
    <location>
        <begin position="143"/>
        <end position="242"/>
    </location>
</feature>